<dbReference type="GO" id="GO:0042910">
    <property type="term" value="F:xenobiotic transmembrane transporter activity"/>
    <property type="evidence" value="ECO:0007669"/>
    <property type="project" value="TreeGrafter"/>
</dbReference>
<dbReference type="PANTHER" id="PTHR32063:SF24">
    <property type="entry name" value="CATION EFFLUX SYSTEM (ACRB_ACRD_ACRF FAMILY)"/>
    <property type="match status" value="1"/>
</dbReference>
<gene>
    <name evidence="2" type="ORF">COU33_00660</name>
</gene>
<dbReference type="Pfam" id="PF00873">
    <property type="entry name" value="ACR_tran"/>
    <property type="match status" value="1"/>
</dbReference>
<dbReference type="PANTHER" id="PTHR32063">
    <property type="match status" value="1"/>
</dbReference>
<keyword evidence="1" id="KW-0472">Membrane</keyword>
<sequence>MKELIPHFDEESVEEDIEQGLEQTRHSLAGFFIRKFRITYLLLFLVICTGLFAIVALPKEAEPEIQIPFAAVTVVYPGANPIDVEELVLEELEERIKNVDNVKVFNGSAGIGVATVSVEFEAEADVDTSITDLKDAVDQAKPFLPEAAEEPIVSEVSFNDIPIVTYSLVGAYTDQELKIFADTLQTAFEGMKDVSKAPILGGI</sequence>
<organism evidence="2 3">
    <name type="scientific">Candidatus Magasanikbacteria bacterium CG10_big_fil_rev_8_21_14_0_10_43_6</name>
    <dbReference type="NCBI Taxonomy" id="1974650"/>
    <lineage>
        <taxon>Bacteria</taxon>
        <taxon>Candidatus Magasanikiibacteriota</taxon>
    </lineage>
</organism>
<dbReference type="AlphaFoldDB" id="A0A2M6W266"/>
<dbReference type="Proteomes" id="UP000229362">
    <property type="component" value="Unassembled WGS sequence"/>
</dbReference>
<accession>A0A2M6W266</accession>
<dbReference type="PRINTS" id="PR00702">
    <property type="entry name" value="ACRIFLAVINRP"/>
</dbReference>
<reference evidence="3" key="1">
    <citation type="submission" date="2017-09" db="EMBL/GenBank/DDBJ databases">
        <title>Depth-based differentiation of microbial function through sediment-hosted aquifers and enrichment of novel symbionts in the deep terrestrial subsurface.</title>
        <authorList>
            <person name="Probst A.J."/>
            <person name="Ladd B."/>
            <person name="Jarett J.K."/>
            <person name="Geller-Mcgrath D.E."/>
            <person name="Sieber C.M.K."/>
            <person name="Emerson J.B."/>
            <person name="Anantharaman K."/>
            <person name="Thomas B.C."/>
            <person name="Malmstrom R."/>
            <person name="Stieglmeier M."/>
            <person name="Klingl A."/>
            <person name="Woyke T."/>
            <person name="Ryan C.M."/>
            <person name="Banfield J.F."/>
        </authorList>
    </citation>
    <scope>NUCLEOTIDE SEQUENCE [LARGE SCALE GENOMIC DNA]</scope>
</reference>
<evidence type="ECO:0000313" key="2">
    <source>
        <dbReference type="EMBL" id="PIT86896.1"/>
    </source>
</evidence>
<proteinExistence type="predicted"/>
<dbReference type="Gene3D" id="3.30.70.1320">
    <property type="entry name" value="Multidrug efflux transporter AcrB pore domain like"/>
    <property type="match status" value="1"/>
</dbReference>
<dbReference type="InterPro" id="IPR001036">
    <property type="entry name" value="Acrflvin-R"/>
</dbReference>
<feature type="non-terminal residue" evidence="2">
    <location>
        <position position="203"/>
    </location>
</feature>
<evidence type="ECO:0008006" key="4">
    <source>
        <dbReference type="Google" id="ProtNLM"/>
    </source>
</evidence>
<dbReference type="EMBL" id="PFBZ01000026">
    <property type="protein sequence ID" value="PIT86896.1"/>
    <property type="molecule type" value="Genomic_DNA"/>
</dbReference>
<feature type="transmembrane region" description="Helical" evidence="1">
    <location>
        <begin position="38"/>
        <end position="57"/>
    </location>
</feature>
<dbReference type="Gene3D" id="1.20.1640.10">
    <property type="entry name" value="Multidrug efflux transporter AcrB transmembrane domain"/>
    <property type="match status" value="1"/>
</dbReference>
<evidence type="ECO:0000313" key="3">
    <source>
        <dbReference type="Proteomes" id="UP000229362"/>
    </source>
</evidence>
<keyword evidence="1" id="KW-0812">Transmembrane</keyword>
<dbReference type="Gene3D" id="3.30.70.1430">
    <property type="entry name" value="Multidrug efflux transporter AcrB pore domain"/>
    <property type="match status" value="1"/>
</dbReference>
<dbReference type="GO" id="GO:0005886">
    <property type="term" value="C:plasma membrane"/>
    <property type="evidence" value="ECO:0007669"/>
    <property type="project" value="TreeGrafter"/>
</dbReference>
<name>A0A2M6W266_9BACT</name>
<comment type="caution">
    <text evidence="2">The sequence shown here is derived from an EMBL/GenBank/DDBJ whole genome shotgun (WGS) entry which is preliminary data.</text>
</comment>
<protein>
    <recommendedName>
        <fullName evidence="4">AcrB/AcrD/AcrF family protein</fullName>
    </recommendedName>
</protein>
<dbReference type="SUPFAM" id="SSF82693">
    <property type="entry name" value="Multidrug efflux transporter AcrB pore domain, PN1, PN2, PC1 and PC2 subdomains"/>
    <property type="match status" value="1"/>
</dbReference>
<keyword evidence="1" id="KW-1133">Transmembrane helix</keyword>
<evidence type="ECO:0000256" key="1">
    <source>
        <dbReference type="SAM" id="Phobius"/>
    </source>
</evidence>